<comment type="cofactor">
    <cofactor evidence="6">
        <name>Zn(2+)</name>
        <dbReference type="ChEBI" id="CHEBI:29105"/>
    </cofactor>
    <text evidence="6">Binds 1 zinc ion per subunit.</text>
</comment>
<dbReference type="GO" id="GO:0046570">
    <property type="term" value="F:methylthioribulose 1-phosphate dehydratase activity"/>
    <property type="evidence" value="ECO:0007669"/>
    <property type="project" value="UniProtKB-EC"/>
</dbReference>
<evidence type="ECO:0000313" key="9">
    <source>
        <dbReference type="Proteomes" id="UP001600165"/>
    </source>
</evidence>
<comment type="catalytic activity">
    <reaction evidence="6">
        <text>5-(methylsulfanyl)-D-ribulose 1-phosphate = 5-methylsulfanyl-2,3-dioxopentyl phosphate + H2O</text>
        <dbReference type="Rhea" id="RHEA:15549"/>
        <dbReference type="ChEBI" id="CHEBI:15377"/>
        <dbReference type="ChEBI" id="CHEBI:58548"/>
        <dbReference type="ChEBI" id="CHEBI:58828"/>
        <dbReference type="EC" id="4.2.1.109"/>
    </reaction>
</comment>
<comment type="function">
    <text evidence="6">Catalyzes the dehydration of methylthioribulose-1-phosphate (MTRu-1-P) into 2,3-diketo-5-methylthiopentyl-1-phosphate (DK-MTP-1-P).</text>
</comment>
<dbReference type="Proteomes" id="UP001600165">
    <property type="component" value="Unassembled WGS sequence"/>
</dbReference>
<name>A0ABW6IC82_9CYAN</name>
<keyword evidence="9" id="KW-1185">Reference proteome</keyword>
<dbReference type="SMART" id="SM01007">
    <property type="entry name" value="Aldolase_II"/>
    <property type="match status" value="1"/>
</dbReference>
<comment type="similarity">
    <text evidence="6">Belongs to the aldolase class II family. MtnB subfamily.</text>
</comment>
<dbReference type="RefSeq" id="WP_377962835.1">
    <property type="nucleotide sequence ID" value="NZ_JBHZOL010000031.1"/>
</dbReference>
<evidence type="ECO:0000256" key="4">
    <source>
        <dbReference type="ARBA" id="ARBA00023167"/>
    </source>
</evidence>
<dbReference type="PANTHER" id="PTHR10640:SF7">
    <property type="entry name" value="METHYLTHIORIBULOSE-1-PHOSPHATE DEHYDRATASE"/>
    <property type="match status" value="1"/>
</dbReference>
<dbReference type="EMBL" id="JBHZOL010000031">
    <property type="protein sequence ID" value="MFE4105751.1"/>
    <property type="molecule type" value="Genomic_DNA"/>
</dbReference>
<dbReference type="HAMAP" id="MF_01677">
    <property type="entry name" value="Salvage_MtnB"/>
    <property type="match status" value="1"/>
</dbReference>
<evidence type="ECO:0000256" key="3">
    <source>
        <dbReference type="ARBA" id="ARBA00022833"/>
    </source>
</evidence>
<keyword evidence="5 6" id="KW-0456">Lyase</keyword>
<evidence type="ECO:0000256" key="1">
    <source>
        <dbReference type="ARBA" id="ARBA00022605"/>
    </source>
</evidence>
<proteinExistence type="inferred from homology"/>
<keyword evidence="4 6" id="KW-0486">Methionine biosynthesis</keyword>
<protein>
    <recommendedName>
        <fullName evidence="6">Methylthioribulose-1-phosphate dehydratase</fullName>
        <shortName evidence="6">MTRu-1-P dehydratase</shortName>
        <ecNumber evidence="6">4.2.1.109</ecNumber>
    </recommendedName>
</protein>
<dbReference type="Gene3D" id="3.40.225.10">
    <property type="entry name" value="Class II aldolase/adducin N-terminal domain"/>
    <property type="match status" value="1"/>
</dbReference>
<evidence type="ECO:0000256" key="2">
    <source>
        <dbReference type="ARBA" id="ARBA00022723"/>
    </source>
</evidence>
<dbReference type="SUPFAM" id="SSF53639">
    <property type="entry name" value="AraD/HMP-PK domain-like"/>
    <property type="match status" value="1"/>
</dbReference>
<feature type="domain" description="Class II aldolase/adducin N-terminal" evidence="7">
    <location>
        <begin position="9"/>
        <end position="197"/>
    </location>
</feature>
<evidence type="ECO:0000313" key="8">
    <source>
        <dbReference type="EMBL" id="MFE4105751.1"/>
    </source>
</evidence>
<evidence type="ECO:0000256" key="6">
    <source>
        <dbReference type="HAMAP-Rule" id="MF_01677"/>
    </source>
</evidence>
<dbReference type="InterPro" id="IPR001303">
    <property type="entry name" value="Aldolase_II/adducin_N"/>
</dbReference>
<comment type="pathway">
    <text evidence="6">Amino-acid biosynthesis; L-methionine biosynthesis via salvage pathway; L-methionine from S-methyl-5-thio-alpha-D-ribose 1-phosphate: step 2/6.</text>
</comment>
<sequence>MLNLTNLRESLCGVISDIHGKGWAPGTGGNFSVVLQPQPLTLLMSPSGVDKGQVRASDLIEVNAQGEVIAGAGKASAETQLHLAIVQTTGAGAVLHGHSVFNTLLSRHFEAQGKLAIAGYEMLKGLNGMTTHAATVDLPIFSNHQDMVYLAQQVMPQLASAPYGFLLAGHGLYAWGSTLFEARRHLEIWEFLLEVTYRELTLNPLKSV</sequence>
<accession>A0ABW6IC82</accession>
<feature type="binding site" evidence="6">
    <location>
        <position position="98"/>
    </location>
    <ligand>
        <name>Zn(2+)</name>
        <dbReference type="ChEBI" id="CHEBI:29105"/>
    </ligand>
</feature>
<feature type="binding site" evidence="6">
    <location>
        <position position="96"/>
    </location>
    <ligand>
        <name>Zn(2+)</name>
        <dbReference type="ChEBI" id="CHEBI:29105"/>
    </ligand>
</feature>
<evidence type="ECO:0000256" key="5">
    <source>
        <dbReference type="ARBA" id="ARBA00023239"/>
    </source>
</evidence>
<dbReference type="NCBIfam" id="TIGR03328">
    <property type="entry name" value="salvage_mtnB"/>
    <property type="match status" value="1"/>
</dbReference>
<dbReference type="PANTHER" id="PTHR10640">
    <property type="entry name" value="METHYLTHIORIBULOSE-1-PHOSPHATE DEHYDRATASE"/>
    <property type="match status" value="1"/>
</dbReference>
<dbReference type="EC" id="4.2.1.109" evidence="6"/>
<evidence type="ECO:0000259" key="7">
    <source>
        <dbReference type="SMART" id="SM01007"/>
    </source>
</evidence>
<gene>
    <name evidence="6 8" type="primary">mtnB</name>
    <name evidence="8" type="ORF">ACFVKH_05650</name>
</gene>
<dbReference type="InterPro" id="IPR017714">
    <property type="entry name" value="MethylthioRu-1-P_deHdtase_MtnB"/>
</dbReference>
<keyword evidence="1 6" id="KW-0028">Amino-acid biosynthesis</keyword>
<comment type="caution">
    <text evidence="8">The sequence shown here is derived from an EMBL/GenBank/DDBJ whole genome shotgun (WGS) entry which is preliminary data.</text>
</comment>
<keyword evidence="3 6" id="KW-0862">Zinc</keyword>
<dbReference type="InterPro" id="IPR036409">
    <property type="entry name" value="Aldolase_II/adducin_N_sf"/>
</dbReference>
<organism evidence="8 9">
    <name type="scientific">Almyronema epifaneia S1</name>
    <dbReference type="NCBI Taxonomy" id="2991925"/>
    <lineage>
        <taxon>Bacteria</taxon>
        <taxon>Bacillati</taxon>
        <taxon>Cyanobacteriota</taxon>
        <taxon>Cyanophyceae</taxon>
        <taxon>Nodosilineales</taxon>
        <taxon>Nodosilineaceae</taxon>
        <taxon>Almyronema</taxon>
        <taxon>Almyronema epifaneia</taxon>
    </lineage>
</organism>
<keyword evidence="2 6" id="KW-0479">Metal-binding</keyword>
<reference evidence="8 9" key="1">
    <citation type="submission" date="2024-10" db="EMBL/GenBank/DDBJ databases">
        <authorList>
            <person name="Ratan Roy A."/>
            <person name="Morales Sandoval P.H."/>
            <person name="De Los Santos Villalobos S."/>
            <person name="Chakraborty S."/>
            <person name="Mukherjee J."/>
        </authorList>
    </citation>
    <scope>NUCLEOTIDE SEQUENCE [LARGE SCALE GENOMIC DNA]</scope>
    <source>
        <strain evidence="8 9">S1</strain>
    </source>
</reference>
<dbReference type="Pfam" id="PF00596">
    <property type="entry name" value="Aldolase_II"/>
    <property type="match status" value="1"/>
</dbReference>